<feature type="domain" description="Mce/MlaD" evidence="2">
    <location>
        <begin position="41"/>
        <end position="122"/>
    </location>
</feature>
<feature type="transmembrane region" description="Helical" evidence="1">
    <location>
        <begin position="12"/>
        <end position="33"/>
    </location>
</feature>
<evidence type="ECO:0000256" key="1">
    <source>
        <dbReference type="SAM" id="Phobius"/>
    </source>
</evidence>
<dbReference type="InterPro" id="IPR052336">
    <property type="entry name" value="MlaD_Phospholipid_Transporter"/>
</dbReference>
<dbReference type="Pfam" id="PF11887">
    <property type="entry name" value="Mce4_CUP1"/>
    <property type="match status" value="1"/>
</dbReference>
<gene>
    <name evidence="4" type="ORF">GII31_19525</name>
</gene>
<keyword evidence="5" id="KW-1185">Reference proteome</keyword>
<dbReference type="Pfam" id="PF02470">
    <property type="entry name" value="MlaD"/>
    <property type="match status" value="1"/>
</dbReference>
<dbReference type="InterPro" id="IPR024516">
    <property type="entry name" value="Mce_C"/>
</dbReference>
<proteinExistence type="predicted"/>
<sequence>MASPRVQNIKTGVKVIGIAVITVLLFILVVNAMRNPVDVDTRSYSADFTDASGLHPNGDVRFRGKRVGKVTSVELKQGADKSTPLAHVEFTLDTDHVITDTTSLAIKYQNLTGVRYVDVRPGEGNGRRVSHVPTERTVPSFDITRLFNGLQPVLVTMNAKDINQFSENAIALLQGDGGGLGPMLDSTQKLTKYAKNRQQLISTLTGNLARITESMGGRNENVIGFLQAVDEPMSAAMTVLDEFAVTASAGPALFEPLERILAALEIKEDTDMEVRIKSVFKDATSALGVFELMPNTLAGIKSAADFQPGIPPCSKGNVYIPLEATFFIKGSEVVLCNP</sequence>
<protein>
    <submittedName>
        <fullName evidence="4">MCE family protein</fullName>
    </submittedName>
</protein>
<evidence type="ECO:0000313" key="5">
    <source>
        <dbReference type="Proteomes" id="UP001059836"/>
    </source>
</evidence>
<dbReference type="Proteomes" id="UP001059836">
    <property type="component" value="Chromosome"/>
</dbReference>
<evidence type="ECO:0000259" key="3">
    <source>
        <dbReference type="Pfam" id="PF11887"/>
    </source>
</evidence>
<dbReference type="PANTHER" id="PTHR33371">
    <property type="entry name" value="INTERMEMBRANE PHOSPHOLIPID TRANSPORT SYSTEM BINDING PROTEIN MLAD-RELATED"/>
    <property type="match status" value="1"/>
</dbReference>
<dbReference type="EMBL" id="CP045809">
    <property type="protein sequence ID" value="QHN36763.1"/>
    <property type="molecule type" value="Genomic_DNA"/>
</dbReference>
<organism evidence="4 5">
    <name type="scientific">Gordonia pseudamarae</name>
    <dbReference type="NCBI Taxonomy" id="2831662"/>
    <lineage>
        <taxon>Bacteria</taxon>
        <taxon>Bacillati</taxon>
        <taxon>Actinomycetota</taxon>
        <taxon>Actinomycetes</taxon>
        <taxon>Mycobacteriales</taxon>
        <taxon>Gordoniaceae</taxon>
        <taxon>Gordonia</taxon>
    </lineage>
</organism>
<keyword evidence="1" id="KW-0472">Membrane</keyword>
<feature type="domain" description="Mammalian cell entry C-terminal" evidence="3">
    <location>
        <begin position="132"/>
        <end position="228"/>
    </location>
</feature>
<evidence type="ECO:0000313" key="4">
    <source>
        <dbReference type="EMBL" id="QHN36763.1"/>
    </source>
</evidence>
<keyword evidence="1" id="KW-1133">Transmembrane helix</keyword>
<dbReference type="RefSeq" id="WP_213245035.1">
    <property type="nucleotide sequence ID" value="NZ_CP045806.1"/>
</dbReference>
<reference evidence="4" key="1">
    <citation type="journal article" date="2021" name="Nat. Microbiol.">
        <title>Cocultivation of an ultrasmall environmental parasitic bacterium with lytic ability against bacteria associated with wastewater foams.</title>
        <authorList>
            <person name="Batinovic S."/>
            <person name="Rose J.J.A."/>
            <person name="Ratcliffe J."/>
            <person name="Seviour R.J."/>
            <person name="Petrovski S."/>
        </authorList>
    </citation>
    <scope>NUCLEOTIDE SEQUENCE</scope>
    <source>
        <strain evidence="4">CON9</strain>
    </source>
</reference>
<accession>A0ABX6INP2</accession>
<name>A0ABX6INP2_9ACTN</name>
<dbReference type="InterPro" id="IPR003399">
    <property type="entry name" value="Mce/MlaD"/>
</dbReference>
<evidence type="ECO:0000259" key="2">
    <source>
        <dbReference type="Pfam" id="PF02470"/>
    </source>
</evidence>
<keyword evidence="1" id="KW-0812">Transmembrane</keyword>
<dbReference type="PANTHER" id="PTHR33371:SF17">
    <property type="entry name" value="MCE-FAMILY PROTEIN MCE1B"/>
    <property type="match status" value="1"/>
</dbReference>